<dbReference type="GO" id="GO:0006419">
    <property type="term" value="P:alanyl-tRNA aminoacylation"/>
    <property type="evidence" value="ECO:0007669"/>
    <property type="project" value="UniProtKB-UniRule"/>
</dbReference>
<dbReference type="SUPFAM" id="SSF50447">
    <property type="entry name" value="Translation proteins"/>
    <property type="match status" value="1"/>
</dbReference>
<keyword evidence="7 10" id="KW-0694">RNA-binding</keyword>
<comment type="similarity">
    <text evidence="2 10">Belongs to the class-II aminoacyl-tRNA synthetase family.</text>
</comment>
<dbReference type="GO" id="GO:0005524">
    <property type="term" value="F:ATP binding"/>
    <property type="evidence" value="ECO:0007669"/>
    <property type="project" value="UniProtKB-UniRule"/>
</dbReference>
<organism evidence="13 14">
    <name type="scientific">Candidatus Similichlamydia laticola</name>
    <dbReference type="NCBI Taxonomy" id="2170265"/>
    <lineage>
        <taxon>Bacteria</taxon>
        <taxon>Pseudomonadati</taxon>
        <taxon>Chlamydiota</taxon>
        <taxon>Chlamydiia</taxon>
        <taxon>Parachlamydiales</taxon>
        <taxon>Candidatus Parilichlamydiaceae</taxon>
        <taxon>Candidatus Similichlamydia</taxon>
    </lineage>
</organism>
<dbReference type="RefSeq" id="WP_181860317.1">
    <property type="nucleotide sequence ID" value="NZ_QQBG01000017.1"/>
</dbReference>
<dbReference type="CDD" id="cd00673">
    <property type="entry name" value="AlaRS_core"/>
    <property type="match status" value="1"/>
</dbReference>
<feature type="domain" description="Alanyl-transfer RNA synthetases family profile" evidence="12">
    <location>
        <begin position="1"/>
        <end position="515"/>
    </location>
</feature>
<keyword evidence="6 10" id="KW-0067">ATP-binding</keyword>
<evidence type="ECO:0000256" key="9">
    <source>
        <dbReference type="ARBA" id="ARBA00023146"/>
    </source>
</evidence>
<dbReference type="HAMAP" id="MF_00036_B">
    <property type="entry name" value="Ala_tRNA_synth_B"/>
    <property type="match status" value="1"/>
</dbReference>
<dbReference type="Proteomes" id="UP000253816">
    <property type="component" value="Unassembled WGS sequence"/>
</dbReference>
<comment type="catalytic activity">
    <reaction evidence="10">
        <text>tRNA(Ala) + L-alanine + ATP = L-alanyl-tRNA(Ala) + AMP + diphosphate</text>
        <dbReference type="Rhea" id="RHEA:12540"/>
        <dbReference type="Rhea" id="RHEA-COMP:9657"/>
        <dbReference type="Rhea" id="RHEA-COMP:9923"/>
        <dbReference type="ChEBI" id="CHEBI:30616"/>
        <dbReference type="ChEBI" id="CHEBI:33019"/>
        <dbReference type="ChEBI" id="CHEBI:57972"/>
        <dbReference type="ChEBI" id="CHEBI:78442"/>
        <dbReference type="ChEBI" id="CHEBI:78497"/>
        <dbReference type="ChEBI" id="CHEBI:456215"/>
        <dbReference type="EC" id="6.1.1.7"/>
    </reaction>
</comment>
<keyword evidence="14" id="KW-1185">Reference proteome</keyword>
<evidence type="ECO:0000256" key="6">
    <source>
        <dbReference type="ARBA" id="ARBA00022840"/>
    </source>
</evidence>
<dbReference type="PANTHER" id="PTHR11777:SF9">
    <property type="entry name" value="ALANINE--TRNA LIGASE, CYTOPLASMIC"/>
    <property type="match status" value="1"/>
</dbReference>
<dbReference type="InterPro" id="IPR009000">
    <property type="entry name" value="Transl_B-barrel_sf"/>
</dbReference>
<dbReference type="InterPro" id="IPR018164">
    <property type="entry name" value="Ala-tRNA-synth_IIc_N"/>
</dbReference>
<dbReference type="Gene3D" id="2.40.30.130">
    <property type="match status" value="1"/>
</dbReference>
<dbReference type="InterPro" id="IPR002318">
    <property type="entry name" value="Ala-tRNA-lgiase_IIc"/>
</dbReference>
<gene>
    <name evidence="10" type="primary">alaS</name>
    <name evidence="13" type="ORF">HAT2_00550</name>
</gene>
<dbReference type="GO" id="GO:0000049">
    <property type="term" value="F:tRNA binding"/>
    <property type="evidence" value="ECO:0007669"/>
    <property type="project" value="UniProtKB-KW"/>
</dbReference>
<dbReference type="InterPro" id="IPR023033">
    <property type="entry name" value="Ala_tRNA_ligase_euk/bac"/>
</dbReference>
<comment type="caution">
    <text evidence="10">Lacks conserved residue(s) required for the propagation of feature annotation.</text>
</comment>
<dbReference type="Gene3D" id="3.30.930.10">
    <property type="entry name" value="Bira Bifunctional Protein, Domain 2"/>
    <property type="match status" value="1"/>
</dbReference>
<keyword evidence="3 10" id="KW-0820">tRNA-binding</keyword>
<keyword evidence="9 10" id="KW-0030">Aminoacyl-tRNA synthetase</keyword>
<dbReference type="PRINTS" id="PR00980">
    <property type="entry name" value="TRNASYNTHALA"/>
</dbReference>
<evidence type="ECO:0000256" key="3">
    <source>
        <dbReference type="ARBA" id="ARBA00022555"/>
    </source>
</evidence>
<proteinExistence type="inferred from homology"/>
<accession>A0A369KF69</accession>
<evidence type="ECO:0000259" key="12">
    <source>
        <dbReference type="PROSITE" id="PS50860"/>
    </source>
</evidence>
<dbReference type="NCBIfam" id="TIGR00344">
    <property type="entry name" value="alaS"/>
    <property type="match status" value="1"/>
</dbReference>
<feature type="region of interest" description="Disordered" evidence="11">
    <location>
        <begin position="419"/>
        <end position="438"/>
    </location>
</feature>
<evidence type="ECO:0000256" key="7">
    <source>
        <dbReference type="ARBA" id="ARBA00022884"/>
    </source>
</evidence>
<evidence type="ECO:0000256" key="4">
    <source>
        <dbReference type="ARBA" id="ARBA00022598"/>
    </source>
</evidence>
<keyword evidence="8 10" id="KW-0648">Protein biosynthesis</keyword>
<evidence type="ECO:0000256" key="2">
    <source>
        <dbReference type="ARBA" id="ARBA00008226"/>
    </source>
</evidence>
<comment type="function">
    <text evidence="10">Catalyzes the attachment of alanine to tRNA(Ala) in a two-step reaction: alanine is first activated by ATP to form Ala-AMP and then transferred to the acceptor end of tRNA(Ala). Also edits incorrectly charged Ser-tRNA(Ala) and Gly-tRNA(Ala) via its editing domain.</text>
</comment>
<dbReference type="AlphaFoldDB" id="A0A369KF69"/>
<dbReference type="GO" id="GO:0004813">
    <property type="term" value="F:alanine-tRNA ligase activity"/>
    <property type="evidence" value="ECO:0007669"/>
    <property type="project" value="UniProtKB-UniRule"/>
</dbReference>
<keyword evidence="10" id="KW-0963">Cytoplasm</keyword>
<dbReference type="PROSITE" id="PS50860">
    <property type="entry name" value="AA_TRNA_LIGASE_II_ALA"/>
    <property type="match status" value="1"/>
</dbReference>
<evidence type="ECO:0000256" key="1">
    <source>
        <dbReference type="ARBA" id="ARBA00001947"/>
    </source>
</evidence>
<dbReference type="InterPro" id="IPR050058">
    <property type="entry name" value="Ala-tRNA_ligase"/>
</dbReference>
<evidence type="ECO:0000313" key="13">
    <source>
        <dbReference type="EMBL" id="RDB31345.1"/>
    </source>
</evidence>
<comment type="subcellular location">
    <subcellularLocation>
        <location evidence="10">Cytoplasm</location>
    </subcellularLocation>
</comment>
<evidence type="ECO:0000256" key="5">
    <source>
        <dbReference type="ARBA" id="ARBA00022741"/>
    </source>
</evidence>
<dbReference type="InterPro" id="IPR018162">
    <property type="entry name" value="Ala-tRNA-ligase_IIc_anticod-bd"/>
</dbReference>
<dbReference type="SUPFAM" id="SSF55681">
    <property type="entry name" value="Class II aaRS and biotin synthetases"/>
    <property type="match status" value="1"/>
</dbReference>
<dbReference type="PANTHER" id="PTHR11777">
    <property type="entry name" value="ALANYL-TRNA SYNTHETASE"/>
    <property type="match status" value="1"/>
</dbReference>
<dbReference type="EMBL" id="QQBG01000017">
    <property type="protein sequence ID" value="RDB31345.1"/>
    <property type="molecule type" value="Genomic_DNA"/>
</dbReference>
<dbReference type="EC" id="6.1.1.7" evidence="10"/>
<evidence type="ECO:0000313" key="14">
    <source>
        <dbReference type="Proteomes" id="UP000253816"/>
    </source>
</evidence>
<comment type="cofactor">
    <cofactor evidence="1">
        <name>Zn(2+)</name>
        <dbReference type="ChEBI" id="CHEBI:29105"/>
    </cofactor>
</comment>
<dbReference type="InterPro" id="IPR018165">
    <property type="entry name" value="Ala-tRNA-synth_IIc_core"/>
</dbReference>
<evidence type="ECO:0000256" key="8">
    <source>
        <dbReference type="ARBA" id="ARBA00022917"/>
    </source>
</evidence>
<keyword evidence="4 10" id="KW-0436">Ligase</keyword>
<dbReference type="GO" id="GO:0005829">
    <property type="term" value="C:cytosol"/>
    <property type="evidence" value="ECO:0007669"/>
    <property type="project" value="TreeGrafter"/>
</dbReference>
<dbReference type="Pfam" id="PF01411">
    <property type="entry name" value="tRNA-synt_2c"/>
    <property type="match status" value="1"/>
</dbReference>
<evidence type="ECO:0000256" key="11">
    <source>
        <dbReference type="SAM" id="MobiDB-lite"/>
    </source>
</evidence>
<comment type="caution">
    <text evidence="13">The sequence shown here is derived from an EMBL/GenBank/DDBJ whole genome shotgun (WGS) entry which is preliminary data.</text>
</comment>
<dbReference type="SUPFAM" id="SSF101353">
    <property type="entry name" value="Putative anticodon-binding domain of alanyl-tRNA synthetase (AlaRS)"/>
    <property type="match status" value="1"/>
</dbReference>
<reference evidence="13 14" key="1">
    <citation type="submission" date="2018-07" db="EMBL/GenBank/DDBJ databases">
        <title>Comparative genomics of the Candidatus Parilichlamydiaceae reveals evidence of convergent evolution and genome reduction in the phylum Chlamydiae.</title>
        <authorList>
            <person name="Taylor-Brown A."/>
            <person name="Polkinghorne A."/>
        </authorList>
    </citation>
    <scope>NUCLEOTIDE SEQUENCE [LARGE SCALE GENOMIC DNA]</scope>
    <source>
        <strain evidence="13 14">Hat2</strain>
    </source>
</reference>
<keyword evidence="5 10" id="KW-0547">Nucleotide-binding</keyword>
<dbReference type="FunFam" id="3.30.930.10:FF:000004">
    <property type="entry name" value="Alanine--tRNA ligase"/>
    <property type="match status" value="1"/>
</dbReference>
<evidence type="ECO:0000256" key="10">
    <source>
        <dbReference type="HAMAP-Rule" id="MF_00036"/>
    </source>
</evidence>
<name>A0A369KF69_9BACT</name>
<dbReference type="InterPro" id="IPR045864">
    <property type="entry name" value="aa-tRNA-synth_II/BPL/LPL"/>
</dbReference>
<sequence>MLGNEIREAFLQFFQERAHHLFPSSPLLPQTDPTLLFVNAGMNQFKEIFLQKRSPCCSTAVSCQKCLRCGGKHNDIDNVGHTSRHLTFFEMLGNFSFGGYYKEQAIELAWKASLDVFQMDPKRIFVSVLEGDQETAELWSKWIPQQQIWFLGPEDNFWAMGEQGPCGPCSELYYDRGPEFEGATDQSGERYVEFWNIVFMQNKRDTAGQLSPLQTPCIDTGLGLERLCTLLQNVPSVFETDLIADLIQHIVKISGQEYDAENGQHNAPFRVIADHIRSVSFAIADGINPSNNQRGYIIRKLIRRALQYGKKLGLNTPFLGEIFPVLEQKMGKSYPELTQNRLRILEILEKESLSFFGMLKRGTGLMQELLTAGDKTKEPIPGHIAFKLKDTYGVPLEEILLFAKEHDLTLNLEEFKEEETKARIRSREDTDQGHRAHSSYLEKKTPFLGYQSLELPCFLKELKAEDGRPIDQLSSEEKGAVILDRTVFYAQQGGQVGDQGFLDSATGRFIVEETR</sequence>
<protein>
    <recommendedName>
        <fullName evidence="10">Alanine--tRNA ligase</fullName>
        <ecNumber evidence="10">6.1.1.7</ecNumber>
    </recommendedName>
    <alternativeName>
        <fullName evidence="10">Alanyl-tRNA synthetase</fullName>
        <shortName evidence="10">AlaRS</shortName>
    </alternativeName>
</protein>
<comment type="domain">
    <text evidence="10">Consists of three domains; the N-terminal catalytic domain, the editing domain and the C-terminal C-Ala domain. The editing domain removes incorrectly charged amino acids, while the C-Ala domain, along with tRNA(Ala), serves as a bridge to cooperatively bring together the editing and aminoacylation centers thus stimulating deacylation of misacylated tRNAs.</text>
</comment>
<dbReference type="GO" id="GO:0002161">
    <property type="term" value="F:aminoacyl-tRNA deacylase activity"/>
    <property type="evidence" value="ECO:0007669"/>
    <property type="project" value="TreeGrafter"/>
</dbReference>